<dbReference type="Gene3D" id="1.25.40.20">
    <property type="entry name" value="Ankyrin repeat-containing domain"/>
    <property type="match status" value="3"/>
</dbReference>
<feature type="repeat" description="ANK" evidence="3">
    <location>
        <begin position="2"/>
        <end position="34"/>
    </location>
</feature>
<dbReference type="AlphaFoldDB" id="A0A8S3UUE8"/>
<evidence type="ECO:0008006" key="6">
    <source>
        <dbReference type="Google" id="ProtNLM"/>
    </source>
</evidence>
<evidence type="ECO:0000256" key="1">
    <source>
        <dbReference type="ARBA" id="ARBA00022737"/>
    </source>
</evidence>
<dbReference type="SUPFAM" id="SSF48403">
    <property type="entry name" value="Ankyrin repeat"/>
    <property type="match status" value="2"/>
</dbReference>
<sequence length="383" mass="42418">MEGKSALYHACEWQYNRAVNILTEFGANVNLEAKDKSTPLMEACFMEDEDTLQVLMETPSGSCRPIIEQLLNKGADVNSTDENGWNPFGFSCRTGNSNMIHRLIEFTNNVNQTYHGYTPLQMAEKSGNDEIVSLLIQKGANQTENTELMSSDESIYDSTDSETESLTNAKIVKGRSQKGKTPLLEACRYKNISKVENLLEAGASVNKEDINRWTPLLEACKVGEKEIVLLILKHNVDVDKTDARGYSPLLIACKNGYKDIVEILLSHQADANITNNAGITPLLVACTKQYTDIVQLLIYKGANINQSDAYGNTSLMVAGFYGYKQIIEVLLTEGADIDQRDSKGWTALSWATKGGHANTFVKMAYIHSLPECQTDDDNTDKQA</sequence>
<dbReference type="Pfam" id="PF12796">
    <property type="entry name" value="Ank_2"/>
    <property type="match status" value="2"/>
</dbReference>
<dbReference type="InterPro" id="IPR050889">
    <property type="entry name" value="Dendritic_Spine_Reg/Scaffold"/>
</dbReference>
<protein>
    <recommendedName>
        <fullName evidence="6">Ankyrin repeat protein</fullName>
    </recommendedName>
</protein>
<dbReference type="OrthoDB" id="9995210at2759"/>
<feature type="repeat" description="ANK" evidence="3">
    <location>
        <begin position="178"/>
        <end position="210"/>
    </location>
</feature>
<dbReference type="PANTHER" id="PTHR24166">
    <property type="entry name" value="ROLLING PEBBLES, ISOFORM B"/>
    <property type="match status" value="1"/>
</dbReference>
<dbReference type="PRINTS" id="PR01415">
    <property type="entry name" value="ANKYRIN"/>
</dbReference>
<feature type="repeat" description="ANK" evidence="3">
    <location>
        <begin position="310"/>
        <end position="342"/>
    </location>
</feature>
<feature type="repeat" description="ANK" evidence="3">
    <location>
        <begin position="211"/>
        <end position="243"/>
    </location>
</feature>
<dbReference type="InterPro" id="IPR002110">
    <property type="entry name" value="Ankyrin_rpt"/>
</dbReference>
<dbReference type="SMART" id="SM00248">
    <property type="entry name" value="ANK"/>
    <property type="match status" value="10"/>
</dbReference>
<proteinExistence type="predicted"/>
<evidence type="ECO:0000313" key="4">
    <source>
        <dbReference type="EMBL" id="CAG2249646.1"/>
    </source>
</evidence>
<dbReference type="PANTHER" id="PTHR24166:SF48">
    <property type="entry name" value="PROTEIN VAPYRIN"/>
    <property type="match status" value="1"/>
</dbReference>
<feature type="repeat" description="ANK" evidence="3">
    <location>
        <begin position="244"/>
        <end position="276"/>
    </location>
</feature>
<comment type="caution">
    <text evidence="4">The sequence shown here is derived from an EMBL/GenBank/DDBJ whole genome shotgun (WGS) entry which is preliminary data.</text>
</comment>
<dbReference type="InterPro" id="IPR036770">
    <property type="entry name" value="Ankyrin_rpt-contain_sf"/>
</dbReference>
<gene>
    <name evidence="4" type="ORF">MEDL_61295</name>
</gene>
<reference evidence="4" key="1">
    <citation type="submission" date="2021-03" db="EMBL/GenBank/DDBJ databases">
        <authorList>
            <person name="Bekaert M."/>
        </authorList>
    </citation>
    <scope>NUCLEOTIDE SEQUENCE</scope>
</reference>
<keyword evidence="1" id="KW-0677">Repeat</keyword>
<feature type="repeat" description="ANK" evidence="3">
    <location>
        <begin position="115"/>
        <end position="147"/>
    </location>
</feature>
<dbReference type="PROSITE" id="PS50088">
    <property type="entry name" value="ANK_REPEAT"/>
    <property type="match status" value="7"/>
</dbReference>
<feature type="repeat" description="ANK" evidence="3">
    <location>
        <begin position="277"/>
        <end position="309"/>
    </location>
</feature>
<evidence type="ECO:0000256" key="2">
    <source>
        <dbReference type="ARBA" id="ARBA00023043"/>
    </source>
</evidence>
<keyword evidence="5" id="KW-1185">Reference proteome</keyword>
<dbReference type="EMBL" id="CAJPWZ010002975">
    <property type="protein sequence ID" value="CAG2249646.1"/>
    <property type="molecule type" value="Genomic_DNA"/>
</dbReference>
<evidence type="ECO:0000313" key="5">
    <source>
        <dbReference type="Proteomes" id="UP000683360"/>
    </source>
</evidence>
<dbReference type="Proteomes" id="UP000683360">
    <property type="component" value="Unassembled WGS sequence"/>
</dbReference>
<dbReference type="Pfam" id="PF00023">
    <property type="entry name" value="Ank"/>
    <property type="match status" value="2"/>
</dbReference>
<dbReference type="PROSITE" id="PS50297">
    <property type="entry name" value="ANK_REP_REGION"/>
    <property type="match status" value="5"/>
</dbReference>
<name>A0A8S3UUE8_MYTED</name>
<accession>A0A8S3UUE8</accession>
<evidence type="ECO:0000256" key="3">
    <source>
        <dbReference type="PROSITE-ProRule" id="PRU00023"/>
    </source>
</evidence>
<organism evidence="4 5">
    <name type="scientific">Mytilus edulis</name>
    <name type="common">Blue mussel</name>
    <dbReference type="NCBI Taxonomy" id="6550"/>
    <lineage>
        <taxon>Eukaryota</taxon>
        <taxon>Metazoa</taxon>
        <taxon>Spiralia</taxon>
        <taxon>Lophotrochozoa</taxon>
        <taxon>Mollusca</taxon>
        <taxon>Bivalvia</taxon>
        <taxon>Autobranchia</taxon>
        <taxon>Pteriomorphia</taxon>
        <taxon>Mytilida</taxon>
        <taxon>Mytiloidea</taxon>
        <taxon>Mytilidae</taxon>
        <taxon>Mytilinae</taxon>
        <taxon>Mytilus</taxon>
    </lineage>
</organism>
<keyword evidence="2 3" id="KW-0040">ANK repeat</keyword>